<dbReference type="CDD" id="cd06170">
    <property type="entry name" value="LuxR_C_like"/>
    <property type="match status" value="1"/>
</dbReference>
<dbReference type="InterPro" id="IPR000792">
    <property type="entry name" value="Tscrpt_reg_LuxR_C"/>
</dbReference>
<evidence type="ECO:0000256" key="3">
    <source>
        <dbReference type="ARBA" id="ARBA00023125"/>
    </source>
</evidence>
<dbReference type="SUPFAM" id="SSF46894">
    <property type="entry name" value="C-terminal effector domain of the bipartite response regulators"/>
    <property type="match status" value="2"/>
</dbReference>
<dbReference type="GO" id="GO:0000160">
    <property type="term" value="P:phosphorelay signal transduction system"/>
    <property type="evidence" value="ECO:0007669"/>
    <property type="project" value="InterPro"/>
</dbReference>
<evidence type="ECO:0000313" key="10">
    <source>
        <dbReference type="Proteomes" id="UP000399805"/>
    </source>
</evidence>
<organism evidence="9 10">
    <name type="scientific">Amycolatopsis camponoti</name>
    <dbReference type="NCBI Taxonomy" id="2606593"/>
    <lineage>
        <taxon>Bacteria</taxon>
        <taxon>Bacillati</taxon>
        <taxon>Actinomycetota</taxon>
        <taxon>Actinomycetes</taxon>
        <taxon>Pseudonocardiales</taxon>
        <taxon>Pseudonocardiaceae</taxon>
        <taxon>Amycolatopsis</taxon>
    </lineage>
</organism>
<evidence type="ECO:0000256" key="5">
    <source>
        <dbReference type="PROSITE-ProRule" id="PRU01091"/>
    </source>
</evidence>
<dbReference type="Pfam" id="PF13191">
    <property type="entry name" value="AAA_16"/>
    <property type="match status" value="1"/>
</dbReference>
<dbReference type="InterPro" id="IPR036388">
    <property type="entry name" value="WH-like_DNA-bd_sf"/>
</dbReference>
<dbReference type="SMART" id="SM00421">
    <property type="entry name" value="HTH_LUXR"/>
    <property type="match status" value="1"/>
</dbReference>
<dbReference type="InterPro" id="IPR027417">
    <property type="entry name" value="P-loop_NTPase"/>
</dbReference>
<feature type="DNA-binding region" description="OmpR/PhoB-type" evidence="5">
    <location>
        <begin position="17"/>
        <end position="126"/>
    </location>
</feature>
<dbReference type="SMART" id="SM00862">
    <property type="entry name" value="Trans_reg_C"/>
    <property type="match status" value="1"/>
</dbReference>
<proteinExistence type="inferred from homology"/>
<dbReference type="GO" id="GO:0006355">
    <property type="term" value="P:regulation of DNA-templated transcription"/>
    <property type="evidence" value="ECO:0007669"/>
    <property type="project" value="InterPro"/>
</dbReference>
<feature type="region of interest" description="Disordered" evidence="6">
    <location>
        <begin position="1"/>
        <end position="24"/>
    </location>
</feature>
<gene>
    <name evidence="9" type="ORF">AA23TX_00508</name>
</gene>
<dbReference type="GO" id="GO:0003677">
    <property type="term" value="F:DNA binding"/>
    <property type="evidence" value="ECO:0007669"/>
    <property type="project" value="UniProtKB-UniRule"/>
</dbReference>
<dbReference type="PRINTS" id="PR00038">
    <property type="entry name" value="HTHLUXR"/>
</dbReference>
<name>A0A6I8LHH8_9PSEU</name>
<accession>A0A6I8LHH8</accession>
<feature type="domain" description="OmpR/PhoB-type" evidence="8">
    <location>
        <begin position="17"/>
        <end position="126"/>
    </location>
</feature>
<dbReference type="PANTHER" id="PTHR35807:SF1">
    <property type="entry name" value="TRANSCRIPTIONAL REGULATOR REDD"/>
    <property type="match status" value="1"/>
</dbReference>
<evidence type="ECO:0000313" key="9">
    <source>
        <dbReference type="EMBL" id="VVJ15487.1"/>
    </source>
</evidence>
<dbReference type="CDD" id="cd15831">
    <property type="entry name" value="BTAD"/>
    <property type="match status" value="1"/>
</dbReference>
<dbReference type="SUPFAM" id="SSF52540">
    <property type="entry name" value="P-loop containing nucleoside triphosphate hydrolases"/>
    <property type="match status" value="1"/>
</dbReference>
<dbReference type="SUPFAM" id="SSF48452">
    <property type="entry name" value="TPR-like"/>
    <property type="match status" value="1"/>
</dbReference>
<evidence type="ECO:0000259" key="7">
    <source>
        <dbReference type="PROSITE" id="PS50043"/>
    </source>
</evidence>
<dbReference type="Gene3D" id="1.25.40.10">
    <property type="entry name" value="Tetratricopeptide repeat domain"/>
    <property type="match status" value="2"/>
</dbReference>
<evidence type="ECO:0000256" key="4">
    <source>
        <dbReference type="ARBA" id="ARBA00023163"/>
    </source>
</evidence>
<dbReference type="SMART" id="SM01043">
    <property type="entry name" value="BTAD"/>
    <property type="match status" value="1"/>
</dbReference>
<evidence type="ECO:0000256" key="2">
    <source>
        <dbReference type="ARBA" id="ARBA00023015"/>
    </source>
</evidence>
<reference evidence="9 10" key="1">
    <citation type="submission" date="2019-09" db="EMBL/GenBank/DDBJ databases">
        <authorList>
            <person name="Leyn A S."/>
        </authorList>
    </citation>
    <scope>NUCLEOTIDE SEQUENCE [LARGE SCALE GENOMIC DNA]</scope>
    <source>
        <strain evidence="9">AA231_1</strain>
    </source>
</reference>
<dbReference type="InterPro" id="IPR051677">
    <property type="entry name" value="AfsR-DnrI-RedD_regulator"/>
</dbReference>
<dbReference type="PROSITE" id="PS00622">
    <property type="entry name" value="HTH_LUXR_1"/>
    <property type="match status" value="1"/>
</dbReference>
<keyword evidence="10" id="KW-1185">Reference proteome</keyword>
<dbReference type="InterPro" id="IPR005158">
    <property type="entry name" value="BTAD"/>
</dbReference>
<keyword evidence="4" id="KW-0804">Transcription</keyword>
<comment type="similarity">
    <text evidence="1">Belongs to the AfsR/DnrI/RedD regulatory family.</text>
</comment>
<protein>
    <submittedName>
        <fullName evidence="9">AAA-ATPase</fullName>
    </submittedName>
</protein>
<dbReference type="Pfam" id="PF00196">
    <property type="entry name" value="GerE"/>
    <property type="match status" value="1"/>
</dbReference>
<keyword evidence="2" id="KW-0805">Transcription regulation</keyword>
<dbReference type="Pfam" id="PF03704">
    <property type="entry name" value="BTAD"/>
    <property type="match status" value="1"/>
</dbReference>
<dbReference type="Pfam" id="PF00486">
    <property type="entry name" value="Trans_reg_C"/>
    <property type="match status" value="1"/>
</dbReference>
<evidence type="ECO:0000259" key="8">
    <source>
        <dbReference type="PROSITE" id="PS51755"/>
    </source>
</evidence>
<dbReference type="InterPro" id="IPR001867">
    <property type="entry name" value="OmpR/PhoB-type_DNA-bd"/>
</dbReference>
<dbReference type="PROSITE" id="PS51755">
    <property type="entry name" value="OMPR_PHOB"/>
    <property type="match status" value="1"/>
</dbReference>
<dbReference type="Gene3D" id="1.10.10.10">
    <property type="entry name" value="Winged helix-like DNA-binding domain superfamily/Winged helix DNA-binding domain"/>
    <property type="match status" value="2"/>
</dbReference>
<evidence type="ECO:0000256" key="6">
    <source>
        <dbReference type="SAM" id="MobiDB-lite"/>
    </source>
</evidence>
<keyword evidence="3 5" id="KW-0238">DNA-binding</keyword>
<evidence type="ECO:0000256" key="1">
    <source>
        <dbReference type="ARBA" id="ARBA00005820"/>
    </source>
</evidence>
<dbReference type="InterPro" id="IPR041664">
    <property type="entry name" value="AAA_16"/>
</dbReference>
<dbReference type="EMBL" id="CABVGP010000001">
    <property type="protein sequence ID" value="VVJ15487.1"/>
    <property type="molecule type" value="Genomic_DNA"/>
</dbReference>
<dbReference type="Proteomes" id="UP000399805">
    <property type="component" value="Unassembled WGS sequence"/>
</dbReference>
<dbReference type="InterPro" id="IPR016032">
    <property type="entry name" value="Sig_transdc_resp-reg_C-effctor"/>
</dbReference>
<dbReference type="AlphaFoldDB" id="A0A6I8LHH8"/>
<dbReference type="PROSITE" id="PS50043">
    <property type="entry name" value="HTH_LUXR_2"/>
    <property type="match status" value="1"/>
</dbReference>
<dbReference type="InterPro" id="IPR011990">
    <property type="entry name" value="TPR-like_helical_dom_sf"/>
</dbReference>
<sequence length="1228" mass="132670">MSAGVLGARPRRVRPLKNGRDMRGEADTGLRVGLLGPLRAWRGAAEIGLGPARQRAIFAVLAVNAGRPVPRAELIAGVWGDSAPASVEGSVHTYVSGLRRALEPDRSRWSAASVLVSDPAGYSLLLDEDALDAAVFERHRERAQQHLDRGDPRAAVTELDAALALWQGEALSGVPGGFAERHREYLAELRLNTLDRRAQALLALGGHLDLAPELAVLAGEHPLRESLRESLMLALYRSGRHADALDVFRDARATLVEELGVEPGPALQRLHQQILAQDPGLDAPAAPVEVSGHRLFGREAETTRLAELVADVRAGRGRAVWIEGEAGIGKSELLTSTLPDGPGFQRLWAAADELSTRFPLQVMLECLAIDAHSADPRRAKVAKELAGEGPVRRGLGPADPVLGAVDRLLALVDELCARSPQVLVVDDLQWADEASVLVWHRLCAATRQLPLLLVAATRPAPDRAELAQLRRGVQARDGVVLDLAPLTGADVGRLIEDQIGAVPGPGLRELAARGAGNPLYVKEMVDVLLRAGAVEVSGGEADVDDPAEFEAPRSLVAAVDRRLDFLPARTQEVLRWGALLGMEFAVGDIAAVLGTRPSDLLEPLEEAVAANVLIDTGTQLAFRHPLLRQALYDRLLAGTRAALHRQAAEALAGIGAPVKRVAEQLVAAPATVDEWVLDWLAAHHAAVSNRAPLIAVELLERALAAGAGPRREVLLVALVKVLFRLERNPESLAQQALDVATDPESAEEMRHVLAALKHRRGDTEGAVAILAASADDPAVPELWRVKHRQLLANFRRGDLSDLDTAEKAAYETKSFAGGDRYLTAHALQSLWLVESVRRQHDSALTHIDAAIEAVGDEHELADLHLDLLDNRVFTLQNLDRLAEADAALRAAGDVAARHSMPVGLQVSVAVHRYWEGRWDEALVELDTVTEDGPAITFYGLREPGPAALLLHGVAALIAGRRDDRAQAAAHLDAAEEYAPATGAERESFDFLLVADALAAEQRGDRARAMAVLEPILNPTYAQMMLRHQWLPTFVRLAMEQDDVVRARRALEVCEEEAAKERRPARAHAAVSWCRGLIEEDPAAVLATAEHFRAVGRRPELASVLEDAADLLARAGRLDAAHAAFEEAAEIYTTLGARWDLRRAETRLRRLGVRRGALFSAVRPGHGWESLTPIEIRIAALVAEGRSNPDIAAELSLPRRTVQAHVTRLLGKLETPSRSGVADAFRHRP</sequence>
<feature type="domain" description="HTH luxR-type" evidence="7">
    <location>
        <begin position="1163"/>
        <end position="1228"/>
    </location>
</feature>
<dbReference type="PANTHER" id="PTHR35807">
    <property type="entry name" value="TRANSCRIPTIONAL REGULATOR REDD-RELATED"/>
    <property type="match status" value="1"/>
</dbReference>